<feature type="domain" description="SDH C-terminal" evidence="3">
    <location>
        <begin position="553"/>
        <end position="581"/>
    </location>
</feature>
<evidence type="ECO:0000313" key="5">
    <source>
        <dbReference type="Proteomes" id="UP000275267"/>
    </source>
</evidence>
<dbReference type="Pfam" id="PF18317">
    <property type="entry name" value="SDH_C"/>
    <property type="match status" value="1"/>
</dbReference>
<dbReference type="Gene3D" id="3.40.50.10860">
    <property type="entry name" value="Leucine Dehydrogenase, chain A, domain 1"/>
    <property type="match status" value="1"/>
</dbReference>
<dbReference type="InterPro" id="IPR022893">
    <property type="entry name" value="Shikimate_DH_fam"/>
</dbReference>
<dbReference type="CDD" id="cd00502">
    <property type="entry name" value="DHQase_I"/>
    <property type="match status" value="1"/>
</dbReference>
<dbReference type="GO" id="GO:0019632">
    <property type="term" value="P:shikimate metabolic process"/>
    <property type="evidence" value="ECO:0007669"/>
    <property type="project" value="TreeGrafter"/>
</dbReference>
<reference evidence="5" key="1">
    <citation type="journal article" date="2019" name="Nat. Commun.">
        <title>The genome of broomcorn millet.</title>
        <authorList>
            <person name="Zou C."/>
            <person name="Miki D."/>
            <person name="Li D."/>
            <person name="Tang Q."/>
            <person name="Xiao L."/>
            <person name="Rajput S."/>
            <person name="Deng P."/>
            <person name="Jia W."/>
            <person name="Huang R."/>
            <person name="Zhang M."/>
            <person name="Sun Y."/>
            <person name="Hu J."/>
            <person name="Fu X."/>
            <person name="Schnable P.S."/>
            <person name="Li F."/>
            <person name="Zhang H."/>
            <person name="Feng B."/>
            <person name="Zhu X."/>
            <person name="Liu R."/>
            <person name="Schnable J.C."/>
            <person name="Zhu J.-K."/>
            <person name="Zhang H."/>
        </authorList>
    </citation>
    <scope>NUCLEOTIDE SEQUENCE [LARGE SCALE GENOMIC DNA]</scope>
</reference>
<accession>A0A3L6SKN1</accession>
<proteinExistence type="inferred from homology"/>
<dbReference type="PANTHER" id="PTHR21089:SF11">
    <property type="entry name" value="OS01G0375500 PROTEIN"/>
    <property type="match status" value="1"/>
</dbReference>
<evidence type="ECO:0000259" key="3">
    <source>
        <dbReference type="Pfam" id="PF18317"/>
    </source>
</evidence>
<dbReference type="InterPro" id="IPR013785">
    <property type="entry name" value="Aldolase_TIM"/>
</dbReference>
<dbReference type="PANTHER" id="PTHR21089">
    <property type="entry name" value="SHIKIMATE DEHYDROGENASE"/>
    <property type="match status" value="1"/>
</dbReference>
<dbReference type="UniPathway" id="UPA00053">
    <property type="reaction ID" value="UER00087"/>
</dbReference>
<sequence>MTLVCVPLVARTVEEMVADAAAAAAAGGDLVEIRLDFIQGFRPREHLPQLLRGCSLPALVTYRPTWEGGQYEGDDTTRFETLRLAMELGVDYVDVELKVADKFMSFISGNKPEKCKLIVSSHNYQYTPSCEELANLVARIQAVGADIVKVATTAKDIVDVSRMFQVMVHCQHQHKKLLNFWRIATALVQGIRTESAWVLLVPMIGLVMSERGLMSRVLAPKFGGYLTFGILNAAKTSASGQPTVEELLDVYNIRRIGPDTKVLGLIANPVKQSKSPILHNKCLQYVGYNAVYLPLLGDNLASFLETYSSPDFSGFSCSLPFKVDAVQCCHEHDPVAKSIGAINTIIRRPDGKLVGYNTDYIGAISAIEDGIGGPGSKDAAISPLAGRLIVVVGAGGAGKAIAYGAKEKGARVVVANRTYARNSRICAKRLGAAVTAGKNNRLVSRFYTVIVMASGTGTGPALLMGNNIKKAVSLANAIGGQALRLADLETFRPEEGMILANATSLGMQPNIDGTPIPKKALSFYDVVFDAVYAPKVTRLLREAEECGVKVVSGVEMFIRQAMGQFEHFTGGIEAPESLMREIAAKYT</sequence>
<dbReference type="InterPro" id="IPR036291">
    <property type="entry name" value="NAD(P)-bd_dom_sf"/>
</dbReference>
<name>A0A3L6SKN1_PANMI</name>
<dbReference type="InterPro" id="IPR013708">
    <property type="entry name" value="Shikimate_DH-bd_N"/>
</dbReference>
<dbReference type="OrthoDB" id="204377at2759"/>
<dbReference type="InterPro" id="IPR046346">
    <property type="entry name" value="Aminoacid_DH-like_N_sf"/>
</dbReference>
<dbReference type="Gene3D" id="3.20.20.70">
    <property type="entry name" value="Aldolase class I"/>
    <property type="match status" value="1"/>
</dbReference>
<dbReference type="Pfam" id="PF08501">
    <property type="entry name" value="Shikimate_dh_N"/>
    <property type="match status" value="1"/>
</dbReference>
<dbReference type="SUPFAM" id="SSF53223">
    <property type="entry name" value="Aminoacid dehydrogenase-like, N-terminal domain"/>
    <property type="match status" value="1"/>
</dbReference>
<dbReference type="InterPro" id="IPR001381">
    <property type="entry name" value="DHquinase_I"/>
</dbReference>
<protein>
    <submittedName>
        <fullName evidence="4">Uncharacterized protein</fullName>
    </submittedName>
</protein>
<dbReference type="InterPro" id="IPR006151">
    <property type="entry name" value="Shikm_DH/Glu-tRNA_Rdtase"/>
</dbReference>
<dbReference type="GO" id="GO:0003855">
    <property type="term" value="F:3-dehydroquinate dehydratase activity"/>
    <property type="evidence" value="ECO:0007669"/>
    <property type="project" value="InterPro"/>
</dbReference>
<dbReference type="NCBIfam" id="TIGR01093">
    <property type="entry name" value="aroD"/>
    <property type="match status" value="1"/>
</dbReference>
<evidence type="ECO:0000313" key="4">
    <source>
        <dbReference type="EMBL" id="RLN23192.1"/>
    </source>
</evidence>
<dbReference type="SUPFAM" id="SSF51735">
    <property type="entry name" value="NAD(P)-binding Rossmann-fold domains"/>
    <property type="match status" value="1"/>
</dbReference>
<comment type="caution">
    <text evidence="4">The sequence shown here is derived from an EMBL/GenBank/DDBJ whole genome shotgun (WGS) entry which is preliminary data.</text>
</comment>
<dbReference type="Gene3D" id="3.40.50.720">
    <property type="entry name" value="NAD(P)-binding Rossmann-like Domain"/>
    <property type="match status" value="2"/>
</dbReference>
<dbReference type="FunFam" id="3.20.20.70:FF:000142">
    <property type="entry name" value="bifunctional 3-dehydroquinate dehydratase/shikimate dehydrogenase, chloroplastic"/>
    <property type="match status" value="1"/>
</dbReference>
<keyword evidence="5" id="KW-1185">Reference proteome</keyword>
<dbReference type="EMBL" id="PQIB02000004">
    <property type="protein sequence ID" value="RLN23192.1"/>
    <property type="molecule type" value="Genomic_DNA"/>
</dbReference>
<dbReference type="HAMAP" id="MF_00222">
    <property type="entry name" value="Shikimate_DH_AroE"/>
    <property type="match status" value="1"/>
</dbReference>
<dbReference type="InterPro" id="IPR041121">
    <property type="entry name" value="SDH_C"/>
</dbReference>
<dbReference type="HAMAP" id="MF_00214">
    <property type="entry name" value="AroD"/>
    <property type="match status" value="1"/>
</dbReference>
<dbReference type="AlphaFoldDB" id="A0A3L6SKN1"/>
<dbReference type="FunFam" id="3.40.50.10860:FF:000009">
    <property type="entry name" value="Bifunctional 3-dehydroquinate dehydratase/shikimate dehydrogenase, chloroplastic"/>
    <property type="match status" value="1"/>
</dbReference>
<feature type="domain" description="Shikimate dehydrogenase substrate binding N-terminal" evidence="2">
    <location>
        <begin position="265"/>
        <end position="345"/>
    </location>
</feature>
<evidence type="ECO:0000259" key="1">
    <source>
        <dbReference type="Pfam" id="PF01488"/>
    </source>
</evidence>
<dbReference type="Proteomes" id="UP000275267">
    <property type="component" value="Unassembled WGS sequence"/>
</dbReference>
<organism evidence="4 5">
    <name type="scientific">Panicum miliaceum</name>
    <name type="common">Proso millet</name>
    <name type="synonym">Broomcorn millet</name>
    <dbReference type="NCBI Taxonomy" id="4540"/>
    <lineage>
        <taxon>Eukaryota</taxon>
        <taxon>Viridiplantae</taxon>
        <taxon>Streptophyta</taxon>
        <taxon>Embryophyta</taxon>
        <taxon>Tracheophyta</taxon>
        <taxon>Spermatophyta</taxon>
        <taxon>Magnoliopsida</taxon>
        <taxon>Liliopsida</taxon>
        <taxon>Poales</taxon>
        <taxon>Poaceae</taxon>
        <taxon>PACMAD clade</taxon>
        <taxon>Panicoideae</taxon>
        <taxon>Panicodae</taxon>
        <taxon>Paniceae</taxon>
        <taxon>Panicinae</taxon>
        <taxon>Panicum</taxon>
        <taxon>Panicum sect. Panicum</taxon>
    </lineage>
</organism>
<dbReference type="GO" id="GO:0009423">
    <property type="term" value="P:chorismate biosynthetic process"/>
    <property type="evidence" value="ECO:0007669"/>
    <property type="project" value="UniProtKB-UniPathway"/>
</dbReference>
<evidence type="ECO:0000259" key="2">
    <source>
        <dbReference type="Pfam" id="PF08501"/>
    </source>
</evidence>
<dbReference type="Pfam" id="PF01488">
    <property type="entry name" value="Shikimate_DH"/>
    <property type="match status" value="1"/>
</dbReference>
<dbReference type="Pfam" id="PF01487">
    <property type="entry name" value="DHquinase_I"/>
    <property type="match status" value="2"/>
</dbReference>
<dbReference type="GO" id="GO:0004764">
    <property type="term" value="F:shikimate 3-dehydrogenase (NADP+) activity"/>
    <property type="evidence" value="ECO:0007669"/>
    <property type="project" value="InterPro"/>
</dbReference>
<dbReference type="STRING" id="4540.A0A3L6SKN1"/>
<feature type="domain" description="Quinate/shikimate 5-dehydrogenase/glutamyl-tRNA reductase" evidence="1">
    <location>
        <begin position="383"/>
        <end position="471"/>
    </location>
</feature>
<gene>
    <name evidence="4" type="ORF">C2845_PM07G09520</name>
</gene>
<dbReference type="SUPFAM" id="SSF51569">
    <property type="entry name" value="Aldolase"/>
    <property type="match status" value="1"/>
</dbReference>